<accession>A0A1B6H646</accession>
<dbReference type="Gene3D" id="2.20.25.20">
    <property type="match status" value="1"/>
</dbReference>
<proteinExistence type="predicted"/>
<dbReference type="Gene3D" id="1.20.1280.50">
    <property type="match status" value="1"/>
</dbReference>
<evidence type="ECO:0008006" key="3">
    <source>
        <dbReference type="Google" id="ProtNLM"/>
    </source>
</evidence>
<dbReference type="CDD" id="cd22086">
    <property type="entry name" value="F-box_EMI"/>
    <property type="match status" value="1"/>
</dbReference>
<dbReference type="PANTHER" id="PTHR15493:SF9">
    <property type="entry name" value="GH14043P"/>
    <property type="match status" value="1"/>
</dbReference>
<dbReference type="SUPFAM" id="SSF81383">
    <property type="entry name" value="F-box domain"/>
    <property type="match status" value="1"/>
</dbReference>
<organism evidence="2">
    <name type="scientific">Homalodisca liturata</name>
    <dbReference type="NCBI Taxonomy" id="320908"/>
    <lineage>
        <taxon>Eukaryota</taxon>
        <taxon>Metazoa</taxon>
        <taxon>Ecdysozoa</taxon>
        <taxon>Arthropoda</taxon>
        <taxon>Hexapoda</taxon>
        <taxon>Insecta</taxon>
        <taxon>Pterygota</taxon>
        <taxon>Neoptera</taxon>
        <taxon>Paraneoptera</taxon>
        <taxon>Hemiptera</taxon>
        <taxon>Auchenorrhyncha</taxon>
        <taxon>Membracoidea</taxon>
        <taxon>Cicadellidae</taxon>
        <taxon>Cicadellinae</taxon>
        <taxon>Proconiini</taxon>
        <taxon>Homalodisca</taxon>
    </lineage>
</organism>
<gene>
    <name evidence="2" type="ORF">g.16029</name>
</gene>
<reference evidence="2" key="1">
    <citation type="submission" date="2015-11" db="EMBL/GenBank/DDBJ databases">
        <title>De novo transcriptome assembly of four potential Pierce s Disease insect vectors from Arizona vineyards.</title>
        <authorList>
            <person name="Tassone E.E."/>
        </authorList>
    </citation>
    <scope>NUCLEOTIDE SEQUENCE</scope>
</reference>
<dbReference type="AlphaFoldDB" id="A0A1B6H646"/>
<dbReference type="GO" id="GO:0005634">
    <property type="term" value="C:nucleus"/>
    <property type="evidence" value="ECO:0007669"/>
    <property type="project" value="TreeGrafter"/>
</dbReference>
<feature type="compositionally biased region" description="Low complexity" evidence="1">
    <location>
        <begin position="351"/>
        <end position="360"/>
    </location>
</feature>
<dbReference type="GO" id="GO:0007088">
    <property type="term" value="P:regulation of mitotic nuclear division"/>
    <property type="evidence" value="ECO:0007669"/>
    <property type="project" value="InterPro"/>
</dbReference>
<evidence type="ECO:0000313" key="2">
    <source>
        <dbReference type="EMBL" id="JAS70108.1"/>
    </source>
</evidence>
<evidence type="ECO:0000256" key="1">
    <source>
        <dbReference type="SAM" id="MobiDB-lite"/>
    </source>
</evidence>
<feature type="region of interest" description="Disordered" evidence="1">
    <location>
        <begin position="351"/>
        <end position="374"/>
    </location>
</feature>
<protein>
    <recommendedName>
        <fullName evidence="3">F-box domain-containing protein</fullName>
    </recommendedName>
</protein>
<dbReference type="InterPro" id="IPR047147">
    <property type="entry name" value="FBX5_43"/>
</dbReference>
<sequence length="467" mass="53012">MESKSNKGTPAMDPGLWASPDLFACHSRRRRELTSTPHLSSWTLLENSAGSSKQDSGYCSQTPGSGESSRALCCSHSTPQCSCQPYKFYGSQSSPRLDFLQSTSESRTSSARQFPTRISRPFDFYDETMDTSLYPDDMEVEENESTEGNQFALSLSEIGEEKSIDFVENGVCLSSNTPENIDRSREVQTDNTAHESGFESEDFFSPETEVLGFNTVSSKVKVGDTPRKNDCNFRNVTKKITTLNWIVKSFSMNGVDRLDFLYQLGVKRHFPHIVSKILSFLSEKDLDSVHNVSKTWREIMIKDTPAHNRWTLYSATMQLRRENLTSPTKLGSSRRPAPFSPLHNLNNQINFLGRNNNGNRRSPRHSPTVSPESARFRSFQRAARSLKQGERLLHCPRCHFPSHDHGSPTIMCSRSGCRHRFCVWCRNEVVTGKRHDCPPLYTPQLRRTAHKLPPIGSKSCKRNLRRL</sequence>
<dbReference type="InterPro" id="IPR036047">
    <property type="entry name" value="F-box-like_dom_sf"/>
</dbReference>
<dbReference type="PANTHER" id="PTHR15493">
    <property type="entry name" value="F-BOX ONLY PROTEIN 5 AND 43"/>
    <property type="match status" value="1"/>
</dbReference>
<name>A0A1B6H646_9HEMI</name>
<dbReference type="GO" id="GO:0045835">
    <property type="term" value="P:negative regulation of meiotic nuclear division"/>
    <property type="evidence" value="ECO:0007669"/>
    <property type="project" value="InterPro"/>
</dbReference>
<dbReference type="EMBL" id="GECU01037598">
    <property type="protein sequence ID" value="JAS70108.1"/>
    <property type="molecule type" value="Transcribed_RNA"/>
</dbReference>